<feature type="chain" id="PRO_5003663692" description="Lipoprotein" evidence="1">
    <location>
        <begin position="23"/>
        <end position="113"/>
    </location>
</feature>
<feature type="signal peptide" evidence="1">
    <location>
        <begin position="1"/>
        <end position="22"/>
    </location>
</feature>
<dbReference type="AlphaFoldDB" id="I2Q3J6"/>
<proteinExistence type="predicted"/>
<name>I2Q3J6_9BACT</name>
<accession>I2Q3J6</accession>
<evidence type="ECO:0000313" key="2">
    <source>
        <dbReference type="EMBL" id="EIG54352.1"/>
    </source>
</evidence>
<dbReference type="eggNOG" id="ENOG503184M">
    <property type="taxonomic scope" value="Bacteria"/>
</dbReference>
<organism evidence="2">
    <name type="scientific">Desulfovibrio sp. U5L</name>
    <dbReference type="NCBI Taxonomy" id="596152"/>
    <lineage>
        <taxon>Bacteria</taxon>
        <taxon>Pseudomonadati</taxon>
        <taxon>Thermodesulfobacteriota</taxon>
        <taxon>Desulfovibrionia</taxon>
        <taxon>Desulfovibrionales</taxon>
        <taxon>Desulfovibrionaceae</taxon>
        <taxon>Desulfovibrio</taxon>
    </lineage>
</organism>
<keyword evidence="1" id="KW-0732">Signal</keyword>
<dbReference type="HOGENOM" id="CLU_137835_0_0_7"/>
<protein>
    <recommendedName>
        <fullName evidence="3">Lipoprotein</fullName>
    </recommendedName>
</protein>
<evidence type="ECO:0000256" key="1">
    <source>
        <dbReference type="SAM" id="SignalP"/>
    </source>
</evidence>
<dbReference type="EMBL" id="JH600068">
    <property type="protein sequence ID" value="EIG54352.1"/>
    <property type="molecule type" value="Genomic_DNA"/>
</dbReference>
<dbReference type="STRING" id="596152.DesU5LDRAFT_2700"/>
<dbReference type="OrthoDB" id="5458926at2"/>
<evidence type="ECO:0008006" key="3">
    <source>
        <dbReference type="Google" id="ProtNLM"/>
    </source>
</evidence>
<dbReference type="PROSITE" id="PS51257">
    <property type="entry name" value="PROKAR_LIPOPROTEIN"/>
    <property type="match status" value="1"/>
</dbReference>
<sequence>MPRYIPLALLVCCLAAVGCAKIQPIITPQEFEASCRQAPAGADPACAARVCDVYQAVVTDYYEDMNGCYAACKDREQALLASVSGQCGAKVKAAHAACREFCNRKFYRCNCAK</sequence>
<gene>
    <name evidence="2" type="ORF">DesU5LDRAFT_2700</name>
</gene>
<reference evidence="2" key="1">
    <citation type="submission" date="2011-11" db="EMBL/GenBank/DDBJ databases">
        <title>Improved High-Quality Draft sequence of Desulfovibrio sp. U5L.</title>
        <authorList>
            <consortium name="US DOE Joint Genome Institute"/>
            <person name="Lucas S."/>
            <person name="Han J."/>
            <person name="Lapidus A."/>
            <person name="Cheng J.-F."/>
            <person name="Goodwin L."/>
            <person name="Pitluck S."/>
            <person name="Peters L."/>
            <person name="Ovchinnikova G."/>
            <person name="Held B."/>
            <person name="Detter J.C."/>
            <person name="Han C."/>
            <person name="Tapia R."/>
            <person name="Land M."/>
            <person name="Hauser L."/>
            <person name="Kyrpides N."/>
            <person name="Ivanova N."/>
            <person name="Pagani I."/>
            <person name="Gabster J."/>
            <person name="Walker C."/>
            <person name="Stolyar S."/>
            <person name="Stahl D."/>
            <person name="Arkin A."/>
            <person name="Dehal P."/>
            <person name="Hazen T."/>
            <person name="Woyke T."/>
        </authorList>
    </citation>
    <scope>NUCLEOTIDE SEQUENCE [LARGE SCALE GENOMIC DNA]</scope>
    <source>
        <strain evidence="2">U5L</strain>
    </source>
</reference>